<keyword evidence="4" id="KW-0342">GTP-binding</keyword>
<evidence type="ECO:0000256" key="2">
    <source>
        <dbReference type="ARBA" id="ARBA00022741"/>
    </source>
</evidence>
<proteinExistence type="evidence at transcript level"/>
<dbReference type="InterPro" id="IPR042108">
    <property type="entry name" value="GTPase_HflX_N_sf"/>
</dbReference>
<dbReference type="GO" id="GO:0043022">
    <property type="term" value="F:ribosome binding"/>
    <property type="evidence" value="ECO:0007669"/>
    <property type="project" value="TreeGrafter"/>
</dbReference>
<dbReference type="InterPro" id="IPR030394">
    <property type="entry name" value="G_HFLX_dom"/>
</dbReference>
<dbReference type="EMBL" id="IACT01001710">
    <property type="protein sequence ID" value="LAC21046.1"/>
    <property type="molecule type" value="mRNA"/>
</dbReference>
<dbReference type="EMBL" id="IACF01001877">
    <property type="protein sequence ID" value="LAB67554.1"/>
    <property type="molecule type" value="mRNA"/>
</dbReference>
<dbReference type="InterPro" id="IPR006073">
    <property type="entry name" value="GTP-bd"/>
</dbReference>
<evidence type="ECO:0000256" key="4">
    <source>
        <dbReference type="ARBA" id="ARBA00023134"/>
    </source>
</evidence>
<dbReference type="Gene3D" id="3.40.50.11060">
    <property type="entry name" value="GTPase HflX, N-terminal domain"/>
    <property type="match status" value="1"/>
</dbReference>
<keyword evidence="1" id="KW-0479">Metal-binding</keyword>
<dbReference type="AlphaFoldDB" id="A0A2P2I0J1"/>
<dbReference type="PANTHER" id="PTHR10229:SF0">
    <property type="entry name" value="GTP-BINDING PROTEIN 6-RELATED"/>
    <property type="match status" value="1"/>
</dbReference>
<reference evidence="9" key="1">
    <citation type="submission" date="2017-11" db="EMBL/GenBank/DDBJ databases">
        <title>The sensing device of the deep-sea amphipod.</title>
        <authorList>
            <person name="Kobayashi H."/>
            <person name="Nagahama T."/>
            <person name="Arai W."/>
            <person name="Sasagawa Y."/>
            <person name="Umeda M."/>
            <person name="Hayashi T."/>
            <person name="Nikaido I."/>
            <person name="Watanabe H."/>
            <person name="Oguri K."/>
            <person name="Kitazato H."/>
            <person name="Fujioka K."/>
            <person name="Kido Y."/>
            <person name="Takami H."/>
        </authorList>
    </citation>
    <scope>NUCLEOTIDE SEQUENCE</scope>
    <source>
        <tissue evidence="9">Whole body</tissue>
    </source>
</reference>
<accession>A0A2P2I0J1</accession>
<evidence type="ECO:0000313" key="9">
    <source>
        <dbReference type="EMBL" id="LAC21046.1"/>
    </source>
</evidence>
<dbReference type="InterPro" id="IPR025121">
    <property type="entry name" value="GTPase_HflX_N"/>
</dbReference>
<dbReference type="InterPro" id="IPR016496">
    <property type="entry name" value="GTPase_HflX"/>
</dbReference>
<dbReference type="Gene3D" id="3.40.50.300">
    <property type="entry name" value="P-loop containing nucleotide triphosphate hydrolases"/>
    <property type="match status" value="1"/>
</dbReference>
<keyword evidence="2" id="KW-0547">Nucleotide-binding</keyword>
<feature type="domain" description="Hflx-type G" evidence="7">
    <location>
        <begin position="329"/>
        <end position="576"/>
    </location>
</feature>
<evidence type="ECO:0000313" key="8">
    <source>
        <dbReference type="EMBL" id="LAB67554.1"/>
    </source>
</evidence>
<dbReference type="GO" id="GO:0005525">
    <property type="term" value="F:GTP binding"/>
    <property type="evidence" value="ECO:0007669"/>
    <property type="project" value="UniProtKB-KW"/>
</dbReference>
<dbReference type="InterPro" id="IPR027417">
    <property type="entry name" value="P-loop_NTPase"/>
</dbReference>
<dbReference type="PANTHER" id="PTHR10229">
    <property type="entry name" value="GTP-BINDING PROTEIN HFLX"/>
    <property type="match status" value="1"/>
</dbReference>
<feature type="coiled-coil region" evidence="5">
    <location>
        <begin position="295"/>
        <end position="325"/>
    </location>
</feature>
<dbReference type="SUPFAM" id="SSF52540">
    <property type="entry name" value="P-loop containing nucleoside triphosphate hydrolases"/>
    <property type="match status" value="1"/>
</dbReference>
<dbReference type="Pfam" id="PF01926">
    <property type="entry name" value="MMR_HSR1"/>
    <property type="match status" value="1"/>
</dbReference>
<dbReference type="GO" id="GO:0005737">
    <property type="term" value="C:cytoplasm"/>
    <property type="evidence" value="ECO:0007669"/>
    <property type="project" value="TreeGrafter"/>
</dbReference>
<keyword evidence="3" id="KW-0460">Magnesium</keyword>
<keyword evidence="5" id="KW-0175">Coiled coil</keyword>
<organism evidence="8">
    <name type="scientific">Hirondellea gigas</name>
    <dbReference type="NCBI Taxonomy" id="1518452"/>
    <lineage>
        <taxon>Eukaryota</taxon>
        <taxon>Metazoa</taxon>
        <taxon>Ecdysozoa</taxon>
        <taxon>Arthropoda</taxon>
        <taxon>Crustacea</taxon>
        <taxon>Multicrustacea</taxon>
        <taxon>Malacostraca</taxon>
        <taxon>Eumalacostraca</taxon>
        <taxon>Peracarida</taxon>
        <taxon>Amphipoda</taxon>
        <taxon>Amphilochidea</taxon>
        <taxon>Lysianassida</taxon>
        <taxon>Lysianassidira</taxon>
        <taxon>Lysianassoidea</taxon>
        <taxon>Lysianassidae</taxon>
        <taxon>Hirondellea</taxon>
    </lineage>
</organism>
<dbReference type="CDD" id="cd01878">
    <property type="entry name" value="HflX"/>
    <property type="match status" value="1"/>
</dbReference>
<dbReference type="Pfam" id="PF13167">
    <property type="entry name" value="GTP-bdg_N"/>
    <property type="match status" value="1"/>
</dbReference>
<feature type="region of interest" description="Disordered" evidence="6">
    <location>
        <begin position="96"/>
        <end position="115"/>
    </location>
</feature>
<name>A0A2P2I0J1_9CRUS</name>
<evidence type="ECO:0000256" key="1">
    <source>
        <dbReference type="ARBA" id="ARBA00022723"/>
    </source>
</evidence>
<dbReference type="GO" id="GO:0046872">
    <property type="term" value="F:metal ion binding"/>
    <property type="evidence" value="ECO:0007669"/>
    <property type="project" value="UniProtKB-KW"/>
</dbReference>
<protein>
    <submittedName>
        <fullName evidence="8">GTP-binding protein 6</fullName>
    </submittedName>
</protein>
<evidence type="ECO:0000256" key="5">
    <source>
        <dbReference type="SAM" id="Coils"/>
    </source>
</evidence>
<sequence>MNLFCRPVPRLATLRSCFQHNVFTSLGAPSSGRFCCSYQHNHLQSRHSSGASILHSVILYRRIPRQTNSSLGSWCRSLTTQSYQLKELKASTGFRPATDHRGSINPGNRPDSEISVKEDEDSTVVDEAEYASLLHEAKIFGGGVVSESGLSGGMFVILPWIKWGPQQKNATTSQLLLNEACALATSLKDVTVIDKEIVKIRFEAKQTIFGTGQLITLTQKIRDMRGLSTVFVSIDILSRSQLRNLQQEFGVRVVDRYWLVLSIFNQHAYTTEAKMQVALAELPYLKTRTREDSEREIIDSRIKKLRAALRKVQRQRENVRQKRTQKDFPSIAVVGYTNTGKTSIISALSGDSSIVGRDQLFATLDVTAHGMQLPCGMRSVLIDTVGFIQDLPTSLLASFNATLQDAAHADVVLHVRDLSHPDRLMHHTTVMAALYSINLPSTTPIITLDNKADLITDVQQTSKSREDKQTARAPTTSADIHNCISYLSSDEQHKIHFQSESDATTVATEGEEYVTKLLVDESDMTNSERLQFLKEQYYSTPSLIVSAKTKKGLLNAVHAIEEQLLRVTNRRLYRMKLPTGGPQVSILRKIVGFSTETINEEAPEKTEIVTAMTEKQLATFKKRCRELAASNLELASSVAGKE</sequence>
<dbReference type="PROSITE" id="PS51705">
    <property type="entry name" value="G_HFLX"/>
    <property type="match status" value="1"/>
</dbReference>
<evidence type="ECO:0000256" key="6">
    <source>
        <dbReference type="SAM" id="MobiDB-lite"/>
    </source>
</evidence>
<evidence type="ECO:0000256" key="3">
    <source>
        <dbReference type="ARBA" id="ARBA00022842"/>
    </source>
</evidence>
<reference evidence="8" key="2">
    <citation type="journal article" date="2018" name="Biosci. Biotechnol. Biochem.">
        <title>Polysaccharide hydrolase of the hadal zone amphipods Hirondellea gigas.</title>
        <authorList>
            <person name="Kobayashi H."/>
            <person name="Nagahama T."/>
            <person name="Arai W."/>
            <person name="Sasagawa Y."/>
            <person name="Umeda M."/>
            <person name="Hayashi T."/>
            <person name="Nikaido I."/>
            <person name="Watanabe H."/>
            <person name="Oguri K."/>
            <person name="Kitazato H."/>
            <person name="Fujioka K."/>
            <person name="Kido Y."/>
            <person name="Takami H."/>
        </authorList>
    </citation>
    <scope>NUCLEOTIDE SEQUENCE</scope>
    <source>
        <tissue evidence="8">Whole body</tissue>
    </source>
</reference>
<evidence type="ECO:0000259" key="7">
    <source>
        <dbReference type="PROSITE" id="PS51705"/>
    </source>
</evidence>